<evidence type="ECO:0000256" key="1">
    <source>
        <dbReference type="SAM" id="Phobius"/>
    </source>
</evidence>
<dbReference type="Proteomes" id="UP001155034">
    <property type="component" value="Unassembled WGS sequence"/>
</dbReference>
<keyword evidence="1" id="KW-0472">Membrane</keyword>
<accession>A0A9X2RFU3</accession>
<evidence type="ECO:0008006" key="4">
    <source>
        <dbReference type="Google" id="ProtNLM"/>
    </source>
</evidence>
<protein>
    <recommendedName>
        <fullName evidence="4">DUF4230 domain-containing protein</fullName>
    </recommendedName>
</protein>
<comment type="caution">
    <text evidence="2">The sequence shown here is derived from an EMBL/GenBank/DDBJ whole genome shotgun (WGS) entry which is preliminary data.</text>
</comment>
<dbReference type="RefSeq" id="WP_259083550.1">
    <property type="nucleotide sequence ID" value="NZ_JANTYZ010000004.1"/>
</dbReference>
<reference evidence="2" key="1">
    <citation type="submission" date="2022-08" db="EMBL/GenBank/DDBJ databases">
        <title>Genomic Encyclopedia of Type Strains, Phase V (KMG-V): Genome sequencing to study the core and pangenomes of soil and plant-associated prokaryotes.</title>
        <authorList>
            <person name="Whitman W."/>
        </authorList>
    </citation>
    <scope>NUCLEOTIDE SEQUENCE</scope>
    <source>
        <strain evidence="2">SP2016B</strain>
    </source>
</reference>
<dbReference type="AlphaFoldDB" id="A0A9X2RFU3"/>
<gene>
    <name evidence="2" type="ORF">GGP82_001792</name>
</gene>
<dbReference type="EMBL" id="JANTYZ010000004">
    <property type="protein sequence ID" value="MCS3865238.1"/>
    <property type="molecule type" value="Genomic_DNA"/>
</dbReference>
<organism evidence="2 3">
    <name type="scientific">Salinibacter ruber</name>
    <dbReference type="NCBI Taxonomy" id="146919"/>
    <lineage>
        <taxon>Bacteria</taxon>
        <taxon>Pseudomonadati</taxon>
        <taxon>Rhodothermota</taxon>
        <taxon>Rhodothermia</taxon>
        <taxon>Rhodothermales</taxon>
        <taxon>Salinibacteraceae</taxon>
        <taxon>Salinibacter</taxon>
    </lineage>
</organism>
<keyword evidence="1" id="KW-1133">Transmembrane helix</keyword>
<dbReference type="Pfam" id="PF14014">
    <property type="entry name" value="DUF4230"/>
    <property type="match status" value="1"/>
</dbReference>
<keyword evidence="1" id="KW-0812">Transmembrane</keyword>
<feature type="transmembrane region" description="Helical" evidence="1">
    <location>
        <begin position="7"/>
        <end position="26"/>
    </location>
</feature>
<evidence type="ECO:0000313" key="3">
    <source>
        <dbReference type="Proteomes" id="UP001155034"/>
    </source>
</evidence>
<sequence>MTTHVRVAIGGGVIAGLLLVVGVLLWDPGLSDATVRKTVLTTIQDEAPASFLVTGTLDMRATVRVDSAQYLTPSWLTSLLRQTQPSALPLLRGGSETQVRVPGTVSYGFDVQTLDASMIAVDDPGRVGVALPSLTVHSVEPDLGRLEVRSQASGWMRVLPSDMPAAVRREALGAVKAAFREQAARRLGAATQPRVNTARALKKMLRPALEAAGVEAPQFRIRVGDELVLQPKGG</sequence>
<proteinExistence type="predicted"/>
<dbReference type="InterPro" id="IPR025324">
    <property type="entry name" value="DUF4230"/>
</dbReference>
<name>A0A9X2RFU3_9BACT</name>
<evidence type="ECO:0000313" key="2">
    <source>
        <dbReference type="EMBL" id="MCS3865238.1"/>
    </source>
</evidence>